<dbReference type="Proteomes" id="UP001175353">
    <property type="component" value="Unassembled WGS sequence"/>
</dbReference>
<evidence type="ECO:0000259" key="1">
    <source>
        <dbReference type="PROSITE" id="PS50097"/>
    </source>
</evidence>
<organism evidence="2 3">
    <name type="scientific">Friedmanniomyces endolithicus</name>
    <dbReference type="NCBI Taxonomy" id="329885"/>
    <lineage>
        <taxon>Eukaryota</taxon>
        <taxon>Fungi</taxon>
        <taxon>Dikarya</taxon>
        <taxon>Ascomycota</taxon>
        <taxon>Pezizomycotina</taxon>
        <taxon>Dothideomycetes</taxon>
        <taxon>Dothideomycetidae</taxon>
        <taxon>Mycosphaerellales</taxon>
        <taxon>Teratosphaeriaceae</taxon>
        <taxon>Friedmanniomyces</taxon>
    </lineage>
</organism>
<dbReference type="Pfam" id="PF00651">
    <property type="entry name" value="BTB"/>
    <property type="match status" value="1"/>
</dbReference>
<dbReference type="EMBL" id="JAUJLE010000241">
    <property type="protein sequence ID" value="KAK0965610.1"/>
    <property type="molecule type" value="Genomic_DNA"/>
</dbReference>
<evidence type="ECO:0000313" key="2">
    <source>
        <dbReference type="EMBL" id="KAK0965610.1"/>
    </source>
</evidence>
<dbReference type="PROSITE" id="PS50097">
    <property type="entry name" value="BTB"/>
    <property type="match status" value="1"/>
</dbReference>
<evidence type="ECO:0000313" key="3">
    <source>
        <dbReference type="Proteomes" id="UP001175353"/>
    </source>
</evidence>
<protein>
    <recommendedName>
        <fullName evidence="1">BTB domain-containing protein</fullName>
    </recommendedName>
</protein>
<name>A0AAN6K381_9PEZI</name>
<feature type="domain" description="BTB" evidence="1">
    <location>
        <begin position="22"/>
        <end position="101"/>
    </location>
</feature>
<sequence>MEDPMQAFKQGLASLYKHEQFADFTIICGPHTFKVHKAIICAHSKYFAIACSSGSFKEGKRGELVLKAIRSEDDEDDTCDDPEAVKHMVHFFYCMDYDAASDAAIGANVAHPPDQVLSTPPRQLVTAYASSKYSGRKSKSSKETEKAVSEDAGNMVMHAKIFAAAVKYQVPALQALAASKFIEAVKTNWDQDSFAEAAYVVYTTTPKEVGVLRDEIAKTIFVHGILLQKAVVEAVVRAIDGLAF</sequence>
<dbReference type="InterPro" id="IPR011333">
    <property type="entry name" value="SKP1/BTB/POZ_sf"/>
</dbReference>
<accession>A0AAN6K381</accession>
<gene>
    <name evidence="2" type="ORF">LTR91_017909</name>
</gene>
<keyword evidence="3" id="KW-1185">Reference proteome</keyword>
<dbReference type="PANTHER" id="PTHR47843">
    <property type="entry name" value="BTB DOMAIN-CONTAINING PROTEIN-RELATED"/>
    <property type="match status" value="1"/>
</dbReference>
<dbReference type="AlphaFoldDB" id="A0AAN6K381"/>
<dbReference type="SMART" id="SM00225">
    <property type="entry name" value="BTB"/>
    <property type="match status" value="1"/>
</dbReference>
<proteinExistence type="predicted"/>
<dbReference type="SUPFAM" id="SSF54695">
    <property type="entry name" value="POZ domain"/>
    <property type="match status" value="1"/>
</dbReference>
<dbReference type="Gene3D" id="3.30.710.10">
    <property type="entry name" value="Potassium Channel Kv1.1, Chain A"/>
    <property type="match status" value="1"/>
</dbReference>
<dbReference type="InterPro" id="IPR000210">
    <property type="entry name" value="BTB/POZ_dom"/>
</dbReference>
<dbReference type="PANTHER" id="PTHR47843:SF5">
    <property type="entry name" value="BTB_POZ DOMAIN PROTEIN"/>
    <property type="match status" value="1"/>
</dbReference>
<comment type="caution">
    <text evidence="2">The sequence shown here is derived from an EMBL/GenBank/DDBJ whole genome shotgun (WGS) entry which is preliminary data.</text>
</comment>
<reference evidence="2" key="1">
    <citation type="submission" date="2023-06" db="EMBL/GenBank/DDBJ databases">
        <title>Black Yeasts Isolated from many extreme environments.</title>
        <authorList>
            <person name="Coleine C."/>
            <person name="Stajich J.E."/>
            <person name="Selbmann L."/>
        </authorList>
    </citation>
    <scope>NUCLEOTIDE SEQUENCE</scope>
    <source>
        <strain evidence="2">CCFEE 5200</strain>
    </source>
</reference>
<dbReference type="CDD" id="cd18186">
    <property type="entry name" value="BTB_POZ_ZBTB_KLHL-like"/>
    <property type="match status" value="1"/>
</dbReference>